<dbReference type="STRING" id="33097.A0A150H0Q8"/>
<organism evidence="2 3">
    <name type="scientific">Gonium pectorale</name>
    <name type="common">Green alga</name>
    <dbReference type="NCBI Taxonomy" id="33097"/>
    <lineage>
        <taxon>Eukaryota</taxon>
        <taxon>Viridiplantae</taxon>
        <taxon>Chlorophyta</taxon>
        <taxon>core chlorophytes</taxon>
        <taxon>Chlorophyceae</taxon>
        <taxon>CS clade</taxon>
        <taxon>Chlamydomonadales</taxon>
        <taxon>Volvocaceae</taxon>
        <taxon>Gonium</taxon>
    </lineage>
</organism>
<dbReference type="GO" id="GO:0006629">
    <property type="term" value="P:lipid metabolic process"/>
    <property type="evidence" value="ECO:0007669"/>
    <property type="project" value="InterPro"/>
</dbReference>
<feature type="compositionally biased region" description="Low complexity" evidence="1">
    <location>
        <begin position="138"/>
        <end position="151"/>
    </location>
</feature>
<name>A0A150H0Q8_GONPE</name>
<dbReference type="Proteomes" id="UP000075714">
    <property type="component" value="Unassembled WGS sequence"/>
</dbReference>
<dbReference type="PANTHER" id="PTHR31595">
    <property type="entry name" value="LONG-CHAIN-ALCOHOL O-FATTY-ACYLTRANSFERASE 3-RELATED"/>
    <property type="match status" value="1"/>
</dbReference>
<accession>A0A150H0Q8</accession>
<sequence length="301" mass="31925">MLMWLANFKLTAFCLGRGPLTQTGLTLGQFTALLLWPIIPRTAFGVCAYCDLWANACAALVMWVHGVEVAPSWDRPWLQTSLADFWGRRWNLPASSSLKHLAYEPLVEDLAPAGLADGGSVVSTSNTASLAPDSNGVTPTAGTDADPTTARAQHEQGDKAPASRRSGRPSASSAARLAGLAATFMISGLMHEVLLCVCTGDTAQLGKQTLFFAIQAPLMLLEQQLVRAMKRTGVMPPNWICIPVASLTLQVPAMYWFWGAYFAAVAPRSSPLAPPPVPMPEALGTPAGARLLGSTPGAIEL</sequence>
<dbReference type="PANTHER" id="PTHR31595:SF57">
    <property type="entry name" value="OS04G0481900 PROTEIN"/>
    <property type="match status" value="1"/>
</dbReference>
<reference evidence="3" key="1">
    <citation type="journal article" date="2016" name="Nat. Commun.">
        <title>The Gonium pectorale genome demonstrates co-option of cell cycle regulation during the evolution of multicellularity.</title>
        <authorList>
            <person name="Hanschen E.R."/>
            <person name="Marriage T.N."/>
            <person name="Ferris P.J."/>
            <person name="Hamaji T."/>
            <person name="Toyoda A."/>
            <person name="Fujiyama A."/>
            <person name="Neme R."/>
            <person name="Noguchi H."/>
            <person name="Minakuchi Y."/>
            <person name="Suzuki M."/>
            <person name="Kawai-Toyooka H."/>
            <person name="Smith D.R."/>
            <person name="Sparks H."/>
            <person name="Anderson J."/>
            <person name="Bakaric R."/>
            <person name="Luria V."/>
            <person name="Karger A."/>
            <person name="Kirschner M.W."/>
            <person name="Durand P.M."/>
            <person name="Michod R.E."/>
            <person name="Nozaki H."/>
            <person name="Olson B.J."/>
        </authorList>
    </citation>
    <scope>NUCLEOTIDE SEQUENCE [LARGE SCALE GENOMIC DNA]</scope>
    <source>
        <strain evidence="3">NIES-2863</strain>
    </source>
</reference>
<dbReference type="AlphaFoldDB" id="A0A150H0Q8"/>
<comment type="caution">
    <text evidence="2">The sequence shown here is derived from an EMBL/GenBank/DDBJ whole genome shotgun (WGS) entry which is preliminary data.</text>
</comment>
<proteinExistence type="predicted"/>
<evidence type="ECO:0000256" key="1">
    <source>
        <dbReference type="SAM" id="MobiDB-lite"/>
    </source>
</evidence>
<evidence type="ECO:0008006" key="4">
    <source>
        <dbReference type="Google" id="ProtNLM"/>
    </source>
</evidence>
<feature type="region of interest" description="Disordered" evidence="1">
    <location>
        <begin position="127"/>
        <end position="170"/>
    </location>
</feature>
<dbReference type="OrthoDB" id="1077582at2759"/>
<evidence type="ECO:0000313" key="2">
    <source>
        <dbReference type="EMBL" id="KXZ55709.1"/>
    </source>
</evidence>
<keyword evidence="3" id="KW-1185">Reference proteome</keyword>
<dbReference type="InterPro" id="IPR044851">
    <property type="entry name" value="Wax_synthase"/>
</dbReference>
<dbReference type="EMBL" id="LSYV01000003">
    <property type="protein sequence ID" value="KXZ55709.1"/>
    <property type="molecule type" value="Genomic_DNA"/>
</dbReference>
<evidence type="ECO:0000313" key="3">
    <source>
        <dbReference type="Proteomes" id="UP000075714"/>
    </source>
</evidence>
<protein>
    <recommendedName>
        <fullName evidence="4">Wax synthase domain-containing protein</fullName>
    </recommendedName>
</protein>
<gene>
    <name evidence="2" type="ORF">GPECTOR_2g1259</name>
</gene>
<dbReference type="GO" id="GO:0008374">
    <property type="term" value="F:O-acyltransferase activity"/>
    <property type="evidence" value="ECO:0007669"/>
    <property type="project" value="InterPro"/>
</dbReference>